<dbReference type="InterPro" id="IPR016461">
    <property type="entry name" value="COMT-like"/>
</dbReference>
<evidence type="ECO:0000256" key="1">
    <source>
        <dbReference type="ARBA" id="ARBA00022603"/>
    </source>
</evidence>
<keyword evidence="2" id="KW-0808">Transferase</keyword>
<sequence>AEKRLTEAGLSDRVTLVAGDFYEDDLPTGPDFTFLGAIAHQNSREQNRALFVKVHAALAEDGLIVIRDVVMDPSHTSPQAGALFAINMLVATPAGGTYTFDEYAEDLTNAGFTDITLVHRDEFMNSLIRAKKKASSGK</sequence>
<organism evidence="5">
    <name type="scientific">marine sediment metagenome</name>
    <dbReference type="NCBI Taxonomy" id="412755"/>
    <lineage>
        <taxon>unclassified sequences</taxon>
        <taxon>metagenomes</taxon>
        <taxon>ecological metagenomes</taxon>
    </lineage>
</organism>
<dbReference type="PROSITE" id="PS51683">
    <property type="entry name" value="SAM_OMT_II"/>
    <property type="match status" value="1"/>
</dbReference>
<gene>
    <name evidence="5" type="ORF">S12H4_33991</name>
</gene>
<name>X1UPS3_9ZZZZ</name>
<proteinExistence type="predicted"/>
<dbReference type="InterPro" id="IPR029063">
    <property type="entry name" value="SAM-dependent_MTases_sf"/>
</dbReference>
<dbReference type="GO" id="GO:0032259">
    <property type="term" value="P:methylation"/>
    <property type="evidence" value="ECO:0007669"/>
    <property type="project" value="UniProtKB-KW"/>
</dbReference>
<feature type="non-terminal residue" evidence="5">
    <location>
        <position position="1"/>
    </location>
</feature>
<keyword evidence="1" id="KW-0489">Methyltransferase</keyword>
<accession>X1UPS3</accession>
<comment type="caution">
    <text evidence="5">The sequence shown here is derived from an EMBL/GenBank/DDBJ whole genome shotgun (WGS) entry which is preliminary data.</text>
</comment>
<evidence type="ECO:0000256" key="3">
    <source>
        <dbReference type="ARBA" id="ARBA00022691"/>
    </source>
</evidence>
<evidence type="ECO:0000313" key="5">
    <source>
        <dbReference type="EMBL" id="GAJ01906.1"/>
    </source>
</evidence>
<evidence type="ECO:0000259" key="4">
    <source>
        <dbReference type="Pfam" id="PF00891"/>
    </source>
</evidence>
<dbReference type="GO" id="GO:0008171">
    <property type="term" value="F:O-methyltransferase activity"/>
    <property type="evidence" value="ECO:0007669"/>
    <property type="project" value="InterPro"/>
</dbReference>
<protein>
    <recommendedName>
        <fullName evidence="4">O-methyltransferase C-terminal domain-containing protein</fullName>
    </recommendedName>
</protein>
<keyword evidence="3" id="KW-0949">S-adenosyl-L-methionine</keyword>
<dbReference type="InterPro" id="IPR001077">
    <property type="entry name" value="COMT_C"/>
</dbReference>
<dbReference type="AlphaFoldDB" id="X1UPS3"/>
<dbReference type="SUPFAM" id="SSF53335">
    <property type="entry name" value="S-adenosyl-L-methionine-dependent methyltransferases"/>
    <property type="match status" value="1"/>
</dbReference>
<reference evidence="5" key="1">
    <citation type="journal article" date="2014" name="Front. Microbiol.">
        <title>High frequency of phylogenetically diverse reductive dehalogenase-homologous genes in deep subseafloor sedimentary metagenomes.</title>
        <authorList>
            <person name="Kawai M."/>
            <person name="Futagami T."/>
            <person name="Toyoda A."/>
            <person name="Takaki Y."/>
            <person name="Nishi S."/>
            <person name="Hori S."/>
            <person name="Arai W."/>
            <person name="Tsubouchi T."/>
            <person name="Morono Y."/>
            <person name="Uchiyama I."/>
            <person name="Ito T."/>
            <person name="Fujiyama A."/>
            <person name="Inagaki F."/>
            <person name="Takami H."/>
        </authorList>
    </citation>
    <scope>NUCLEOTIDE SEQUENCE</scope>
    <source>
        <strain evidence="5">Expedition CK06-06</strain>
    </source>
</reference>
<dbReference type="Pfam" id="PF00891">
    <property type="entry name" value="Methyltransf_2"/>
    <property type="match status" value="1"/>
</dbReference>
<feature type="domain" description="O-methyltransferase C-terminal" evidence="4">
    <location>
        <begin position="1"/>
        <end position="112"/>
    </location>
</feature>
<evidence type="ECO:0000256" key="2">
    <source>
        <dbReference type="ARBA" id="ARBA00022679"/>
    </source>
</evidence>
<dbReference type="EMBL" id="BARW01020077">
    <property type="protein sequence ID" value="GAJ01906.1"/>
    <property type="molecule type" value="Genomic_DNA"/>
</dbReference>
<dbReference type="Gene3D" id="3.40.50.150">
    <property type="entry name" value="Vaccinia Virus protein VP39"/>
    <property type="match status" value="1"/>
</dbReference>